<reference evidence="1 2" key="1">
    <citation type="journal article" date="2016" name="Nat. Commun.">
        <title>Thousands of microbial genomes shed light on interconnected biogeochemical processes in an aquifer system.</title>
        <authorList>
            <person name="Anantharaman K."/>
            <person name="Brown C.T."/>
            <person name="Hug L.A."/>
            <person name="Sharon I."/>
            <person name="Castelle C.J."/>
            <person name="Probst A.J."/>
            <person name="Thomas B.C."/>
            <person name="Singh A."/>
            <person name="Wilkins M.J."/>
            <person name="Karaoz U."/>
            <person name="Brodie E.L."/>
            <person name="Williams K.H."/>
            <person name="Hubbard S.S."/>
            <person name="Banfield J.F."/>
        </authorList>
    </citation>
    <scope>NUCLEOTIDE SEQUENCE [LARGE SCALE GENOMIC DNA]</scope>
</reference>
<gene>
    <name evidence="1" type="ORF">A2V68_01045</name>
</gene>
<name>A0A1F4NS60_UNCK3</name>
<sequence>MAIATFDQARGQSGSTRIELGMTERALTREWHYSATSYWEEKATDIATSESVHMTIRAAQPHKLFVRMRKG</sequence>
<proteinExistence type="predicted"/>
<evidence type="ECO:0000313" key="2">
    <source>
        <dbReference type="Proteomes" id="UP000176651"/>
    </source>
</evidence>
<dbReference type="EMBL" id="META01000003">
    <property type="protein sequence ID" value="OGB74324.1"/>
    <property type="molecule type" value="Genomic_DNA"/>
</dbReference>
<dbReference type="AlphaFoldDB" id="A0A1F4NS60"/>
<dbReference type="Proteomes" id="UP000176651">
    <property type="component" value="Unassembled WGS sequence"/>
</dbReference>
<protein>
    <submittedName>
        <fullName evidence="1">Uncharacterized protein</fullName>
    </submittedName>
</protein>
<accession>A0A1F4NS60</accession>
<evidence type="ECO:0000313" key="1">
    <source>
        <dbReference type="EMBL" id="OGB74324.1"/>
    </source>
</evidence>
<comment type="caution">
    <text evidence="1">The sequence shown here is derived from an EMBL/GenBank/DDBJ whole genome shotgun (WGS) entry which is preliminary data.</text>
</comment>
<organism evidence="1 2">
    <name type="scientific">candidate division Kazan bacterium RBG_13_50_9</name>
    <dbReference type="NCBI Taxonomy" id="1798535"/>
    <lineage>
        <taxon>Bacteria</taxon>
        <taxon>Bacteria division Kazan-3B-28</taxon>
    </lineage>
</organism>